<dbReference type="EMBL" id="FOGF01000070">
    <property type="protein sequence ID" value="SER51355.1"/>
    <property type="molecule type" value="Genomic_DNA"/>
</dbReference>
<dbReference type="GO" id="GO:0000156">
    <property type="term" value="F:phosphorelay response regulator activity"/>
    <property type="evidence" value="ECO:0007669"/>
    <property type="project" value="InterPro"/>
</dbReference>
<dbReference type="InterPro" id="IPR046947">
    <property type="entry name" value="LytR-like"/>
</dbReference>
<dbReference type="Proteomes" id="UP000198556">
    <property type="component" value="Unassembled WGS sequence"/>
</dbReference>
<dbReference type="Pfam" id="PF04397">
    <property type="entry name" value="LytTR"/>
    <property type="match status" value="1"/>
</dbReference>
<evidence type="ECO:0000256" key="2">
    <source>
        <dbReference type="ARBA" id="ARBA00023012"/>
    </source>
</evidence>
<proteinExistence type="predicted"/>
<keyword evidence="3" id="KW-0010">Activator</keyword>
<dbReference type="RefSeq" id="WP_177159602.1">
    <property type="nucleotide sequence ID" value="NZ_FOGF01000070.1"/>
</dbReference>
<sequence length="247" mass="28656">MISIAIVEDNPYHLSELENSILRYGMNHSYKFEIDAFMSQEDCQQQELKEGMYDLYFIDLEIENDRQYGVQLAKMIREDNPNTTIVFMTTLSEAMPFIFKNHIEAYDFIAKDIGQEAITARVNEALEYVIKKRKGNLGNKKNILSYSYNGRKGVNIPFKDICAIQTDSNISHGIIIIGEGFRECIYGSISEIYELDKDKCLTKVNRSLLVNFEKIESTNIKEKVVYFSNGDSCRVTYEQIKKINRKR</sequence>
<dbReference type="PROSITE" id="PS50930">
    <property type="entry name" value="HTH_LYTTR"/>
    <property type="match status" value="1"/>
</dbReference>
<dbReference type="GO" id="GO:0003677">
    <property type="term" value="F:DNA binding"/>
    <property type="evidence" value="ECO:0007669"/>
    <property type="project" value="InterPro"/>
</dbReference>
<feature type="domain" description="HTH LytTR-type" evidence="7">
    <location>
        <begin position="144"/>
        <end position="247"/>
    </location>
</feature>
<dbReference type="STRING" id="137733.SAMN05421767_1703"/>
<dbReference type="SMART" id="SM00850">
    <property type="entry name" value="LytTR"/>
    <property type="match status" value="1"/>
</dbReference>
<keyword evidence="2" id="KW-0902">Two-component regulatory system</keyword>
<feature type="modified residue" description="4-aspartylphosphate" evidence="5">
    <location>
        <position position="59"/>
    </location>
</feature>
<dbReference type="PROSITE" id="PS50110">
    <property type="entry name" value="RESPONSE_REGULATORY"/>
    <property type="match status" value="1"/>
</dbReference>
<dbReference type="Pfam" id="PF00072">
    <property type="entry name" value="Response_reg"/>
    <property type="match status" value="1"/>
</dbReference>
<dbReference type="Gene3D" id="3.40.50.2300">
    <property type="match status" value="1"/>
</dbReference>
<dbReference type="PANTHER" id="PTHR37299:SF3">
    <property type="entry name" value="STAGE 0 SPORULATION PROTEIN A HOMOLOG"/>
    <property type="match status" value="1"/>
</dbReference>
<evidence type="ECO:0000313" key="9">
    <source>
        <dbReference type="Proteomes" id="UP000198556"/>
    </source>
</evidence>
<keyword evidence="1" id="KW-0963">Cytoplasm</keyword>
<evidence type="ECO:0000256" key="4">
    <source>
        <dbReference type="ARBA" id="ARBA00037164"/>
    </source>
</evidence>
<dbReference type="InterPro" id="IPR011006">
    <property type="entry name" value="CheY-like_superfamily"/>
</dbReference>
<reference evidence="8 9" key="1">
    <citation type="submission" date="2016-10" db="EMBL/GenBank/DDBJ databases">
        <authorList>
            <person name="de Groot N.N."/>
        </authorList>
    </citation>
    <scope>NUCLEOTIDE SEQUENCE [LARGE SCALE GENOMIC DNA]</scope>
    <source>
        <strain evidence="8 9">DSM 15827</strain>
    </source>
</reference>
<evidence type="ECO:0000259" key="7">
    <source>
        <dbReference type="PROSITE" id="PS50930"/>
    </source>
</evidence>
<dbReference type="InterPro" id="IPR001789">
    <property type="entry name" value="Sig_transdc_resp-reg_receiver"/>
</dbReference>
<dbReference type="PANTHER" id="PTHR37299">
    <property type="entry name" value="TRANSCRIPTIONAL REGULATOR-RELATED"/>
    <property type="match status" value="1"/>
</dbReference>
<organism evidence="8 9">
    <name type="scientific">Granulicatella balaenopterae</name>
    <dbReference type="NCBI Taxonomy" id="137733"/>
    <lineage>
        <taxon>Bacteria</taxon>
        <taxon>Bacillati</taxon>
        <taxon>Bacillota</taxon>
        <taxon>Bacilli</taxon>
        <taxon>Lactobacillales</taxon>
        <taxon>Carnobacteriaceae</taxon>
        <taxon>Granulicatella</taxon>
    </lineage>
</organism>
<keyword evidence="9" id="KW-1185">Reference proteome</keyword>
<evidence type="ECO:0000256" key="5">
    <source>
        <dbReference type="PROSITE-ProRule" id="PRU00169"/>
    </source>
</evidence>
<keyword evidence="5" id="KW-0597">Phosphoprotein</keyword>
<evidence type="ECO:0000256" key="3">
    <source>
        <dbReference type="ARBA" id="ARBA00023159"/>
    </source>
</evidence>
<accession>A0A1H9PU32</accession>
<dbReference type="SMART" id="SM00448">
    <property type="entry name" value="REC"/>
    <property type="match status" value="1"/>
</dbReference>
<dbReference type="SUPFAM" id="SSF52172">
    <property type="entry name" value="CheY-like"/>
    <property type="match status" value="1"/>
</dbReference>
<evidence type="ECO:0000259" key="6">
    <source>
        <dbReference type="PROSITE" id="PS50110"/>
    </source>
</evidence>
<name>A0A1H9PU32_9LACT</name>
<feature type="domain" description="Response regulatory" evidence="6">
    <location>
        <begin position="3"/>
        <end position="126"/>
    </location>
</feature>
<dbReference type="Gene3D" id="2.40.50.1020">
    <property type="entry name" value="LytTr DNA-binding domain"/>
    <property type="match status" value="1"/>
</dbReference>
<dbReference type="InterPro" id="IPR007492">
    <property type="entry name" value="LytTR_DNA-bd_dom"/>
</dbReference>
<comment type="function">
    <text evidence="4">Required for high-level post-exponential phase expression of a series of secreted proteins.</text>
</comment>
<protein>
    <submittedName>
        <fullName evidence="8">Two component transcriptional regulator, LytTR family</fullName>
    </submittedName>
</protein>
<gene>
    <name evidence="8" type="ORF">SAMN05421767_1703</name>
</gene>
<evidence type="ECO:0000256" key="1">
    <source>
        <dbReference type="ARBA" id="ARBA00022490"/>
    </source>
</evidence>
<evidence type="ECO:0000313" key="8">
    <source>
        <dbReference type="EMBL" id="SER51355.1"/>
    </source>
</evidence>
<dbReference type="AlphaFoldDB" id="A0A1H9PU32"/>